<proteinExistence type="predicted"/>
<reference evidence="2" key="1">
    <citation type="journal article" date="2021" name="PeerJ">
        <title>Extensive microbial diversity within the chicken gut microbiome revealed by metagenomics and culture.</title>
        <authorList>
            <person name="Gilroy R."/>
            <person name="Ravi A."/>
            <person name="Getino M."/>
            <person name="Pursley I."/>
            <person name="Horton D.L."/>
            <person name="Alikhan N.F."/>
            <person name="Baker D."/>
            <person name="Gharbi K."/>
            <person name="Hall N."/>
            <person name="Watson M."/>
            <person name="Adriaenssens E.M."/>
            <person name="Foster-Nyarko E."/>
            <person name="Jarju S."/>
            <person name="Secka A."/>
            <person name="Antonio M."/>
            <person name="Oren A."/>
            <person name="Chaudhuri R.R."/>
            <person name="La Ragione R."/>
            <person name="Hildebrand F."/>
            <person name="Pallen M.J."/>
        </authorList>
    </citation>
    <scope>NUCLEOTIDE SEQUENCE</scope>
    <source>
        <strain evidence="2">ChiSjej1B19-5720</strain>
    </source>
</reference>
<evidence type="ECO:0000259" key="1">
    <source>
        <dbReference type="Pfam" id="PF18830"/>
    </source>
</evidence>
<protein>
    <recommendedName>
        <fullName evidence="1">Large polyvalent protein-associated domain-containing protein</fullName>
    </recommendedName>
</protein>
<evidence type="ECO:0000313" key="2">
    <source>
        <dbReference type="EMBL" id="HJB28934.1"/>
    </source>
</evidence>
<feature type="domain" description="Large polyvalent protein-associated" evidence="1">
    <location>
        <begin position="90"/>
        <end position="167"/>
    </location>
</feature>
<dbReference type="EMBL" id="DWYZ01000169">
    <property type="protein sequence ID" value="HJB28934.1"/>
    <property type="molecule type" value="Genomic_DNA"/>
</dbReference>
<dbReference type="AlphaFoldDB" id="A0A9D2RWW6"/>
<reference evidence="2" key="2">
    <citation type="submission" date="2021-04" db="EMBL/GenBank/DDBJ databases">
        <authorList>
            <person name="Gilroy R."/>
        </authorList>
    </citation>
    <scope>NUCLEOTIDE SEQUENCE</scope>
    <source>
        <strain evidence="2">ChiSjej1B19-5720</strain>
    </source>
</reference>
<accession>A0A9D2RWW6</accession>
<name>A0A9D2RWW6_9FIRM</name>
<dbReference type="InterPro" id="IPR043743">
    <property type="entry name" value="DUF5688"/>
</dbReference>
<dbReference type="InterPro" id="IPR040568">
    <property type="entry name" value="LPD16"/>
</dbReference>
<dbReference type="Proteomes" id="UP000823842">
    <property type="component" value="Unassembled WGS sequence"/>
</dbReference>
<comment type="caution">
    <text evidence="2">The sequence shown here is derived from an EMBL/GenBank/DDBJ whole genome shotgun (WGS) entry which is preliminary data.</text>
</comment>
<dbReference type="Pfam" id="PF18941">
    <property type="entry name" value="DUF5688"/>
    <property type="match status" value="1"/>
</dbReference>
<dbReference type="Pfam" id="PF18830">
    <property type="entry name" value="LPD16"/>
    <property type="match status" value="1"/>
</dbReference>
<organism evidence="2 3">
    <name type="scientific">Candidatus Blautia faecavium</name>
    <dbReference type="NCBI Taxonomy" id="2838487"/>
    <lineage>
        <taxon>Bacteria</taxon>
        <taxon>Bacillati</taxon>
        <taxon>Bacillota</taxon>
        <taxon>Clostridia</taxon>
        <taxon>Lachnospirales</taxon>
        <taxon>Lachnospiraceae</taxon>
        <taxon>Blautia</taxon>
    </lineage>
</organism>
<evidence type="ECO:0000313" key="3">
    <source>
        <dbReference type="Proteomes" id="UP000823842"/>
    </source>
</evidence>
<sequence>MLKCRKCGNTKYFLAKSNASLSLRMDGEMNFVEKGLSGNVDVQIPDKPDYVICERCGFTQVGEDKWVTNGPVLESWLLKRIRKAMPSASEERVTLVIGKDGFISVRNTGKRYDYSFYGMDLSEIDNGHLYETAITMEEAIEMILRDSEFVSEQPLPDLFAVDSDCFEALVKGEYDILKDHLFMRVSSKEKLSDVLCYLPHVSMEDLTITFHILLGRGSNASVSICVNFKLMKSCGVYMQQLYEDAQKNAPKIVPVKIENLETMLSKRDDGIPGTEGVPAQDILPIIVVTNEEAYFGSAAFFYPGVMDQIGHMLKGDYYILPSSLHEMLAVPDCLRDSYMELKELVRNINDSSVQPKDRLTDNVYHYDVADHIFETAESFEKRKRAKYNSLMFSALSPV</sequence>
<gene>
    <name evidence="2" type="ORF">IAA06_09100</name>
</gene>